<evidence type="ECO:0000313" key="8">
    <source>
        <dbReference type="Proteomes" id="UP001324993"/>
    </source>
</evidence>
<evidence type="ECO:0000256" key="4">
    <source>
        <dbReference type="ARBA" id="ARBA00023125"/>
    </source>
</evidence>
<evidence type="ECO:0000256" key="3">
    <source>
        <dbReference type="ARBA" id="ARBA00023015"/>
    </source>
</evidence>
<keyword evidence="4" id="KW-0238">DNA-binding</keyword>
<feature type="domain" description="Sigma-54 factor interaction" evidence="6">
    <location>
        <begin position="23"/>
        <end position="242"/>
    </location>
</feature>
<dbReference type="Pfam" id="PF25601">
    <property type="entry name" value="AAA_lid_14"/>
    <property type="match status" value="1"/>
</dbReference>
<proteinExistence type="predicted"/>
<protein>
    <submittedName>
        <fullName evidence="7">Sigma 54-interacting transcriptional regulator</fullName>
    </submittedName>
</protein>
<keyword evidence="3" id="KW-0805">Transcription regulation</keyword>
<dbReference type="InterPro" id="IPR025944">
    <property type="entry name" value="Sigma_54_int_dom_CS"/>
</dbReference>
<dbReference type="Gene3D" id="1.10.10.60">
    <property type="entry name" value="Homeodomain-like"/>
    <property type="match status" value="1"/>
</dbReference>
<reference evidence="7 8" key="1">
    <citation type="submission" date="2023-11" db="EMBL/GenBank/DDBJ databases">
        <title>Coraliomargarita sp. nov., isolated from marine algae.</title>
        <authorList>
            <person name="Lee J.K."/>
            <person name="Baek J.H."/>
            <person name="Kim J.M."/>
            <person name="Choi D.G."/>
            <person name="Jeon C.O."/>
        </authorList>
    </citation>
    <scope>NUCLEOTIDE SEQUENCE [LARGE SCALE GENOMIC DNA]</scope>
    <source>
        <strain evidence="7 8">J2-16</strain>
    </source>
</reference>
<dbReference type="PANTHER" id="PTHR32071:SF117">
    <property type="entry name" value="PTS-DEPENDENT DIHYDROXYACETONE KINASE OPERON REGULATORY PROTEIN-RELATED"/>
    <property type="match status" value="1"/>
</dbReference>
<dbReference type="InterPro" id="IPR009057">
    <property type="entry name" value="Homeodomain-like_sf"/>
</dbReference>
<dbReference type="InterPro" id="IPR002078">
    <property type="entry name" value="Sigma_54_int"/>
</dbReference>
<dbReference type="InterPro" id="IPR027417">
    <property type="entry name" value="P-loop_NTPase"/>
</dbReference>
<dbReference type="PROSITE" id="PS00688">
    <property type="entry name" value="SIGMA54_INTERACT_3"/>
    <property type="match status" value="1"/>
</dbReference>
<evidence type="ECO:0000313" key="7">
    <source>
        <dbReference type="EMBL" id="WPJ96817.1"/>
    </source>
</evidence>
<dbReference type="Gene3D" id="3.40.50.300">
    <property type="entry name" value="P-loop containing nucleotide triphosphate hydrolases"/>
    <property type="match status" value="1"/>
</dbReference>
<evidence type="ECO:0000256" key="1">
    <source>
        <dbReference type="ARBA" id="ARBA00022741"/>
    </source>
</evidence>
<evidence type="ECO:0000256" key="5">
    <source>
        <dbReference type="ARBA" id="ARBA00023163"/>
    </source>
</evidence>
<dbReference type="CDD" id="cd00009">
    <property type="entry name" value="AAA"/>
    <property type="match status" value="1"/>
</dbReference>
<dbReference type="Pfam" id="PF02954">
    <property type="entry name" value="HTH_8"/>
    <property type="match status" value="1"/>
</dbReference>
<dbReference type="InterPro" id="IPR002197">
    <property type="entry name" value="HTH_Fis"/>
</dbReference>
<dbReference type="PROSITE" id="PS50045">
    <property type="entry name" value="SIGMA54_INTERACT_4"/>
    <property type="match status" value="1"/>
</dbReference>
<evidence type="ECO:0000259" key="6">
    <source>
        <dbReference type="PROSITE" id="PS50045"/>
    </source>
</evidence>
<keyword evidence="1" id="KW-0547">Nucleotide-binding</keyword>
<dbReference type="EMBL" id="CP138858">
    <property type="protein sequence ID" value="WPJ96817.1"/>
    <property type="molecule type" value="Genomic_DNA"/>
</dbReference>
<organism evidence="7 8">
    <name type="scientific">Coraliomargarita algicola</name>
    <dbReference type="NCBI Taxonomy" id="3092156"/>
    <lineage>
        <taxon>Bacteria</taxon>
        <taxon>Pseudomonadati</taxon>
        <taxon>Verrucomicrobiota</taxon>
        <taxon>Opitutia</taxon>
        <taxon>Puniceicoccales</taxon>
        <taxon>Coraliomargaritaceae</taxon>
        <taxon>Coraliomargarita</taxon>
    </lineage>
</organism>
<accession>A0ABZ0RPJ1</accession>
<keyword evidence="8" id="KW-1185">Reference proteome</keyword>
<dbReference type="InterPro" id="IPR058031">
    <property type="entry name" value="AAA_lid_NorR"/>
</dbReference>
<dbReference type="SUPFAM" id="SSF46689">
    <property type="entry name" value="Homeodomain-like"/>
    <property type="match status" value="1"/>
</dbReference>
<gene>
    <name evidence="7" type="ORF">SH580_03745</name>
</gene>
<dbReference type="PANTHER" id="PTHR32071">
    <property type="entry name" value="TRANSCRIPTIONAL REGULATORY PROTEIN"/>
    <property type="match status" value="1"/>
</dbReference>
<dbReference type="Gene3D" id="1.10.8.60">
    <property type="match status" value="1"/>
</dbReference>
<dbReference type="SUPFAM" id="SSF52540">
    <property type="entry name" value="P-loop containing nucleoside triphosphate hydrolases"/>
    <property type="match status" value="1"/>
</dbReference>
<dbReference type="RefSeq" id="WP_319833674.1">
    <property type="nucleotide sequence ID" value="NZ_CP138858.1"/>
</dbReference>
<sequence>MSSNDSSPIQRFEQELPGARFAKLRKQLVRIAASDHSLLLTGPSGTGKSRLAKCMHECSPRSQGAFIEISCASIPAQLLESELFGYRKGAFSGAFKDKKGLFEMADGGTLFLDEIGEMPMELQPKLLLFLQNQSFFPVGSTEAVKVNVRLMSATNQELKAAMLAKQFRQDLYFRINVFEIELPALSDRREMIPVLAVKFLADAMGEEESFPQFSDVALDQLLKYDWPGNIRELRNVMLRVAALVDADETVLPEHLPLFENTRNATESTEAVNPWAGQTLAEIEREAVRLALIENHGKRAATAVQLGVSEKTIYNLIKRYQIEV</sequence>
<keyword evidence="2" id="KW-0067">ATP-binding</keyword>
<dbReference type="PROSITE" id="PS00676">
    <property type="entry name" value="SIGMA54_INTERACT_2"/>
    <property type="match status" value="1"/>
</dbReference>
<dbReference type="InterPro" id="IPR003593">
    <property type="entry name" value="AAA+_ATPase"/>
</dbReference>
<evidence type="ECO:0000256" key="2">
    <source>
        <dbReference type="ARBA" id="ARBA00022840"/>
    </source>
</evidence>
<name>A0ABZ0RPJ1_9BACT</name>
<dbReference type="Proteomes" id="UP001324993">
    <property type="component" value="Chromosome"/>
</dbReference>
<dbReference type="SMART" id="SM00382">
    <property type="entry name" value="AAA"/>
    <property type="match status" value="1"/>
</dbReference>
<dbReference type="Pfam" id="PF00158">
    <property type="entry name" value="Sigma54_activat"/>
    <property type="match status" value="1"/>
</dbReference>
<dbReference type="InterPro" id="IPR025943">
    <property type="entry name" value="Sigma_54_int_dom_ATP-bd_2"/>
</dbReference>
<keyword evidence="5" id="KW-0804">Transcription</keyword>